<dbReference type="KEGG" id="vg:64947306"/>
<evidence type="ECO:0000313" key="2">
    <source>
        <dbReference type="EMBL" id="QDH47879.1"/>
    </source>
</evidence>
<dbReference type="EMBL" id="MK919472">
    <property type="protein sequence ID" value="QDH47879.1"/>
    <property type="molecule type" value="Genomic_DNA"/>
</dbReference>
<organism evidence="2 3">
    <name type="scientific">Mycobacterium phage Benvolio</name>
    <dbReference type="NCBI Taxonomy" id="2591074"/>
    <lineage>
        <taxon>Viruses</taxon>
        <taxon>Duplodnaviria</taxon>
        <taxon>Heunggongvirae</taxon>
        <taxon>Uroviricota</taxon>
        <taxon>Caudoviricetes</taxon>
        <taxon>Turbidovirus</taxon>
        <taxon>Turbidovirus benvolio</taxon>
    </lineage>
</organism>
<feature type="coiled-coil region" evidence="1">
    <location>
        <begin position="59"/>
        <end position="86"/>
    </location>
</feature>
<accession>A0A514A3N9</accession>
<dbReference type="Proteomes" id="UP000320155">
    <property type="component" value="Segment"/>
</dbReference>
<dbReference type="GeneID" id="64947306"/>
<name>A0A514A3N9_9CAUD</name>
<dbReference type="RefSeq" id="YP_010063499.1">
    <property type="nucleotide sequence ID" value="NC_054806.1"/>
</dbReference>
<reference evidence="2 3" key="1">
    <citation type="submission" date="2019-05" db="EMBL/GenBank/DDBJ databases">
        <authorList>
            <person name="Adams R."/>
            <person name="Akbary L.S."/>
            <person name="Andrews M.B."/>
            <person name="Baumann C.N."/>
            <person name="Belamarich J.P."/>
            <person name="Bhuta P.S."/>
            <person name="Campbell C.V."/>
            <person name="Crevits C.K."/>
            <person name="Crockett C.R."/>
            <person name="Dolan H.E."/>
            <person name="Ellis C.L."/>
            <person name="Elsasser D.N."/>
            <person name="Fenwick S.L."/>
            <person name="Guo R."/>
            <person name="Jackson A.R."/>
            <person name="Kaur A."/>
            <person name="Madison K.A."/>
            <person name="Kivimaki S.E."/>
            <person name="Martin A.Y."/>
            <person name="McChesney S.A."/>
            <person name="McCreary M.E."/>
            <person name="McMahill K.J."/>
            <person name="Nicely M.K."/>
            <person name="Ofsa J.B."/>
            <person name="Redle J.D."/>
            <person name="Santos M.R."/>
            <person name="Stiltner K.B."/>
            <person name="Taheny A.C."/>
            <person name="Tran P.V."/>
            <person name="Tunckanat T."/>
            <person name="Villavicencio A.P."/>
            <person name="Voshell S.M."/>
            <person name="Williams K.J."/>
            <person name="Witmer C.E."/>
            <person name="Woodruff E.H."/>
            <person name="Garlena R.A."/>
            <person name="Russell D.A."/>
            <person name="Pope W.H."/>
            <person name="Jacobs-Sera D."/>
            <person name="Hatfull G.F."/>
        </authorList>
    </citation>
    <scope>NUCLEOTIDE SEQUENCE [LARGE SCALE GENOMIC DNA]</scope>
</reference>
<evidence type="ECO:0000256" key="1">
    <source>
        <dbReference type="SAM" id="Coils"/>
    </source>
</evidence>
<proteinExistence type="predicted"/>
<protein>
    <recommendedName>
        <fullName evidence="4">AP2/ERF domain-containing protein</fullName>
    </recommendedName>
</protein>
<gene>
    <name evidence="2" type="primary">62</name>
    <name evidence="2" type="ORF">SEA_BENVOLIO_62</name>
</gene>
<evidence type="ECO:0008006" key="4">
    <source>
        <dbReference type="Google" id="ProtNLM"/>
    </source>
</evidence>
<sequence length="86" mass="10012">MTQRINFDNVEQVTVRRSSSPKKPYPHVRFNKGSWEGTYSNNGRVQFLGCFKTPELARIAVLHAQAEYLEAKARNYRAEAELLRRN</sequence>
<keyword evidence="3" id="KW-1185">Reference proteome</keyword>
<keyword evidence="1" id="KW-0175">Coiled coil</keyword>
<evidence type="ECO:0000313" key="3">
    <source>
        <dbReference type="Proteomes" id="UP000320155"/>
    </source>
</evidence>